<organism evidence="1 2">
    <name type="scientific">Corynebacterium lipophiloflavum (strain ATCC 700352 / DSM 44291 / CCUG 37336 / JCM 10383 / DMMZ 1944)</name>
    <dbReference type="NCBI Taxonomy" id="525263"/>
    <lineage>
        <taxon>Bacteria</taxon>
        <taxon>Bacillati</taxon>
        <taxon>Actinomycetota</taxon>
        <taxon>Actinomycetes</taxon>
        <taxon>Mycobacteriales</taxon>
        <taxon>Corynebacteriaceae</taxon>
        <taxon>Corynebacterium</taxon>
    </lineage>
</organism>
<proteinExistence type="predicted"/>
<evidence type="ECO:0000313" key="2">
    <source>
        <dbReference type="Proteomes" id="UP000006196"/>
    </source>
</evidence>
<dbReference type="RefSeq" id="WP_006839079.1">
    <property type="nucleotide sequence ID" value="NZ_GG667191.1"/>
</dbReference>
<name>C0XTL7_CORLD</name>
<protein>
    <submittedName>
        <fullName evidence="1">Uncharacterized protein</fullName>
    </submittedName>
</protein>
<reference evidence="1" key="1">
    <citation type="submission" date="2009-01" db="EMBL/GenBank/DDBJ databases">
        <authorList>
            <person name="Qin X."/>
            <person name="Bachman B."/>
            <person name="Battles P."/>
            <person name="Bell A."/>
            <person name="Bess C."/>
            <person name="Bickham C."/>
            <person name="Chaboub L."/>
            <person name="Chen D."/>
            <person name="Coyle M."/>
            <person name="Deiros D.R."/>
            <person name="Dinh H."/>
            <person name="Forbes L."/>
            <person name="Fowler G."/>
            <person name="Francisco L."/>
            <person name="Fu Q."/>
            <person name="Gubbala S."/>
            <person name="Hale W."/>
            <person name="Han Y."/>
            <person name="Hemphill L."/>
            <person name="Highlander S.K."/>
            <person name="Hirani K."/>
            <person name="Hogues M."/>
            <person name="Jackson L."/>
            <person name="Jakkamsetti A."/>
            <person name="Javaid M."/>
            <person name="Jiang H."/>
            <person name="Korchina V."/>
            <person name="Kovar C."/>
            <person name="Lara F."/>
            <person name="Lee S."/>
            <person name="Mata R."/>
            <person name="Mathew T."/>
            <person name="Moen C."/>
            <person name="Morales K."/>
            <person name="Munidasa M."/>
            <person name="Nazareth L."/>
            <person name="Ngo R."/>
            <person name="Nguyen L."/>
            <person name="Okwuonu G."/>
            <person name="Ongeri F."/>
            <person name="Patil S."/>
            <person name="Petrosino J."/>
            <person name="Pham C."/>
            <person name="Pham P."/>
            <person name="Pu L.-L."/>
            <person name="Puazo M."/>
            <person name="Raj R."/>
            <person name="Reid J."/>
            <person name="Rouhana J."/>
            <person name="Saada N."/>
            <person name="Shang Y."/>
            <person name="Simmons D."/>
            <person name="Thornton R."/>
            <person name="Warren J."/>
            <person name="Weissenberger G."/>
            <person name="Zhang J."/>
            <person name="Zhang L."/>
            <person name="Zhou C."/>
            <person name="Zhu D."/>
            <person name="Muzny D."/>
            <person name="Worley K."/>
            <person name="Gibbs R."/>
        </authorList>
    </citation>
    <scope>NUCLEOTIDE SEQUENCE [LARGE SCALE GENOMIC DNA]</scope>
    <source>
        <strain evidence="1">DSM 44291</strain>
    </source>
</reference>
<keyword evidence="2" id="KW-1185">Reference proteome</keyword>
<comment type="caution">
    <text evidence="1">The sequence shown here is derived from an EMBL/GenBank/DDBJ whole genome shotgun (WGS) entry which is preliminary data.</text>
</comment>
<accession>C0XTL7</accession>
<dbReference type="EMBL" id="ACHJ01000144">
    <property type="protein sequence ID" value="EEI16436.1"/>
    <property type="molecule type" value="Genomic_DNA"/>
</dbReference>
<dbReference type="HOGENOM" id="CLU_2435833_0_0_11"/>
<dbReference type="Proteomes" id="UP000006196">
    <property type="component" value="Unassembled WGS sequence"/>
</dbReference>
<evidence type="ECO:0000313" key="1">
    <source>
        <dbReference type="EMBL" id="EEI16436.1"/>
    </source>
</evidence>
<dbReference type="AlphaFoldDB" id="C0XTL7"/>
<sequence>MKFKRRNLEALGDLIVGNVGSEDSKDPSEVKYSPYRTSMQITDFFQELDTEYRHDGSTRHRWVADVLGQILDEPREGPNHLPELFCRLID</sequence>
<gene>
    <name evidence="1" type="ORF">HMPREF0298_1787</name>
</gene>